<keyword evidence="4" id="KW-1185">Reference proteome</keyword>
<evidence type="ECO:0000313" key="4">
    <source>
        <dbReference type="Proteomes" id="UP000271624"/>
    </source>
</evidence>
<feature type="signal peptide" evidence="2">
    <location>
        <begin position="1"/>
        <end position="25"/>
    </location>
</feature>
<dbReference type="OrthoDB" id="426086at2"/>
<feature type="compositionally biased region" description="Basic residues" evidence="1">
    <location>
        <begin position="142"/>
        <end position="151"/>
    </location>
</feature>
<evidence type="ECO:0000313" key="3">
    <source>
        <dbReference type="EMBL" id="RUT09175.1"/>
    </source>
</evidence>
<reference evidence="3" key="2">
    <citation type="journal article" date="2019" name="Genome Biol. Evol.">
        <title>Day and night: Metabolic profiles and evolutionary relationships of six axenic non-marine cyanobacteria.</title>
        <authorList>
            <person name="Will S.E."/>
            <person name="Henke P."/>
            <person name="Boedeker C."/>
            <person name="Huang S."/>
            <person name="Brinkmann H."/>
            <person name="Rohde M."/>
            <person name="Jarek M."/>
            <person name="Friedl T."/>
            <person name="Seufert S."/>
            <person name="Schumacher M."/>
            <person name="Overmann J."/>
            <person name="Neumann-Schaal M."/>
            <person name="Petersen J."/>
        </authorList>
    </citation>
    <scope>NUCLEOTIDE SEQUENCE [LARGE SCALE GENOMIC DNA]</scope>
    <source>
        <strain evidence="3">PCC 7102</strain>
    </source>
</reference>
<comment type="caution">
    <text evidence="3">The sequence shown here is derived from an EMBL/GenBank/DDBJ whole genome shotgun (WGS) entry which is preliminary data.</text>
</comment>
<dbReference type="Proteomes" id="UP000271624">
    <property type="component" value="Unassembled WGS sequence"/>
</dbReference>
<reference evidence="3" key="1">
    <citation type="submission" date="2018-12" db="EMBL/GenBank/DDBJ databases">
        <authorList>
            <person name="Will S."/>
            <person name="Neumann-Schaal M."/>
            <person name="Henke P."/>
        </authorList>
    </citation>
    <scope>NUCLEOTIDE SEQUENCE</scope>
    <source>
        <strain evidence="3">PCC 7102</strain>
    </source>
</reference>
<feature type="region of interest" description="Disordered" evidence="1">
    <location>
        <begin position="127"/>
        <end position="151"/>
    </location>
</feature>
<proteinExistence type="predicted"/>
<dbReference type="AlphaFoldDB" id="A0A3S1CTR8"/>
<evidence type="ECO:0000256" key="2">
    <source>
        <dbReference type="SAM" id="SignalP"/>
    </source>
</evidence>
<dbReference type="EMBL" id="RSCL01000002">
    <property type="protein sequence ID" value="RUT09175.1"/>
    <property type="molecule type" value="Genomic_DNA"/>
</dbReference>
<name>A0A3S1CTR8_9CYAN</name>
<gene>
    <name evidence="3" type="ORF">DSM106972_012280</name>
</gene>
<feature type="chain" id="PRO_5030083028" description="P pilus assembly/Cpx signaling pathway, periplasmic inhibitor/zinc-resistance associated protein" evidence="2">
    <location>
        <begin position="26"/>
        <end position="151"/>
    </location>
</feature>
<organism evidence="3 4">
    <name type="scientific">Dulcicalothrix desertica PCC 7102</name>
    <dbReference type="NCBI Taxonomy" id="232991"/>
    <lineage>
        <taxon>Bacteria</taxon>
        <taxon>Bacillati</taxon>
        <taxon>Cyanobacteriota</taxon>
        <taxon>Cyanophyceae</taxon>
        <taxon>Nostocales</taxon>
        <taxon>Calotrichaceae</taxon>
        <taxon>Dulcicalothrix</taxon>
    </lineage>
</organism>
<evidence type="ECO:0000256" key="1">
    <source>
        <dbReference type="SAM" id="MobiDB-lite"/>
    </source>
</evidence>
<dbReference type="RefSeq" id="WP_127079844.1">
    <property type="nucleotide sequence ID" value="NZ_RSCL01000002.1"/>
</dbReference>
<sequence length="151" mass="17264">MKSKLSVLVGIVALSITAIPFVAKANTLTSQSQIVAQTTDAKPNRGKFAEELGLTDTQKAELTRIRQETRAAIEKVLTPEQRTQWQAAKQNRQARRGGFKALNLSEDQRAEIKKIKEASKTQMQAVFTDEQKQKIQEMRQNWRTRRQQQNR</sequence>
<keyword evidence="2" id="KW-0732">Signal</keyword>
<evidence type="ECO:0008006" key="5">
    <source>
        <dbReference type="Google" id="ProtNLM"/>
    </source>
</evidence>
<accession>A0A3S1CTR8</accession>
<protein>
    <recommendedName>
        <fullName evidence="5">P pilus assembly/Cpx signaling pathway, periplasmic inhibitor/zinc-resistance associated protein</fullName>
    </recommendedName>
</protein>